<dbReference type="PANTHER" id="PTHR30005:SF0">
    <property type="entry name" value="RETROGRADE REGULATION PROTEIN 2"/>
    <property type="match status" value="1"/>
</dbReference>
<gene>
    <name evidence="4" type="ORF">MNB_SM-4-1716</name>
</gene>
<dbReference type="EMBL" id="FPHF01000028">
    <property type="protein sequence ID" value="SFV54629.1"/>
    <property type="molecule type" value="Genomic_DNA"/>
</dbReference>
<dbReference type="SUPFAM" id="SSF109604">
    <property type="entry name" value="HD-domain/PDEase-like"/>
    <property type="match status" value="1"/>
</dbReference>
<dbReference type="PANTHER" id="PTHR30005">
    <property type="entry name" value="EXOPOLYPHOSPHATASE"/>
    <property type="match status" value="1"/>
</dbReference>
<dbReference type="PIRSF" id="PIRSF001267">
    <property type="entry name" value="Pyrophosphatase_GppA_Ppx"/>
    <property type="match status" value="1"/>
</dbReference>
<dbReference type="SUPFAM" id="SSF53067">
    <property type="entry name" value="Actin-like ATPase domain"/>
    <property type="match status" value="2"/>
</dbReference>
<dbReference type="InterPro" id="IPR050273">
    <property type="entry name" value="GppA/Ppx_hydrolase"/>
</dbReference>
<evidence type="ECO:0000313" key="4">
    <source>
        <dbReference type="EMBL" id="SFV54629.1"/>
    </source>
</evidence>
<sequence>MAKRVAVIDIGSNSIRMAVYERTSRYAFHLLHEEKSKVRISENAYKFEGKLQALPMQRTFDALHDFIKITQSFKTRKLLCVATSALRDAPNAKEFLKKVKDKLGLSIKIISGEKEAYLGALSCAALLPKQTNALSIDIGGGSTEFSSIDDTTVSATLSLDLGTIRLKELYFDSDNIDGAIKHIDKELQKLPSTAYKTLIGIGGTFRALSSAIMKQESYPLSKTHAYSYSLDKLSAFTSEILATETDSQLEALHIKANRNDVIRPGTLILQRLLKKIAFKKIVTSGVGIREGVFLADLLRNSQHKFPHNYNCCVKYLLDTYVGDTTFSTQLSFLSKKLFDLSAEYFGINKKYRYELALGAKLYPIGSNIHFYSQNKHAYYLIQNALEYGFTHESNTLIATLCRYANDKLPSKSHLQKYSDLLPDEETTKVLTYLLSLSITLLSHRPKNIDFSLSFEDNTLKVSSKKNLYLAQDNLKKLEPLEKKFKIIFNS</sequence>
<dbReference type="InterPro" id="IPR030673">
    <property type="entry name" value="PyroPPase_GppA_Ppx"/>
</dbReference>
<organism evidence="4">
    <name type="scientific">hydrothermal vent metagenome</name>
    <dbReference type="NCBI Taxonomy" id="652676"/>
    <lineage>
        <taxon>unclassified sequences</taxon>
        <taxon>metagenomes</taxon>
        <taxon>ecological metagenomes</taxon>
    </lineage>
</organism>
<keyword evidence="1 4" id="KW-0378">Hydrolase</keyword>
<accession>A0A1W1BM67</accession>
<name>A0A1W1BM67_9ZZZZ</name>
<feature type="domain" description="Ppx/GppA phosphatase N-terminal" evidence="2">
    <location>
        <begin position="23"/>
        <end position="299"/>
    </location>
</feature>
<evidence type="ECO:0000259" key="3">
    <source>
        <dbReference type="Pfam" id="PF21447"/>
    </source>
</evidence>
<dbReference type="Gene3D" id="3.30.420.40">
    <property type="match status" value="1"/>
</dbReference>
<dbReference type="AlphaFoldDB" id="A0A1W1BM67"/>
<dbReference type="InterPro" id="IPR043129">
    <property type="entry name" value="ATPase_NBD"/>
</dbReference>
<reference evidence="4" key="1">
    <citation type="submission" date="2016-10" db="EMBL/GenBank/DDBJ databases">
        <authorList>
            <person name="de Groot N.N."/>
        </authorList>
    </citation>
    <scope>NUCLEOTIDE SEQUENCE</scope>
</reference>
<dbReference type="InterPro" id="IPR048950">
    <property type="entry name" value="Ppx_GppA_C"/>
</dbReference>
<dbReference type="EC" id="3.6.1.11" evidence="4"/>
<dbReference type="CDD" id="cd24052">
    <property type="entry name" value="ASKHA_NBD_HpPPX-GppA-like"/>
    <property type="match status" value="1"/>
</dbReference>
<dbReference type="Pfam" id="PF21447">
    <property type="entry name" value="Ppx-GppA_III"/>
    <property type="match status" value="1"/>
</dbReference>
<dbReference type="Pfam" id="PF02541">
    <property type="entry name" value="Ppx-GppA"/>
    <property type="match status" value="1"/>
</dbReference>
<proteinExistence type="predicted"/>
<protein>
    <submittedName>
        <fullName evidence="4">Exopolyphosphatase</fullName>
        <ecNumber evidence="4">3.6.1.11</ecNumber>
    </submittedName>
</protein>
<feature type="domain" description="Ppx/GppA phosphatase C-terminal" evidence="3">
    <location>
        <begin position="324"/>
        <end position="477"/>
    </location>
</feature>
<dbReference type="GO" id="GO:0004309">
    <property type="term" value="F:exopolyphosphatase activity"/>
    <property type="evidence" value="ECO:0007669"/>
    <property type="project" value="UniProtKB-EC"/>
</dbReference>
<evidence type="ECO:0000256" key="1">
    <source>
        <dbReference type="ARBA" id="ARBA00022801"/>
    </source>
</evidence>
<dbReference type="Gene3D" id="3.30.420.150">
    <property type="entry name" value="Exopolyphosphatase. Domain 2"/>
    <property type="match status" value="1"/>
</dbReference>
<dbReference type="Gene3D" id="1.10.3210.10">
    <property type="entry name" value="Hypothetical protein af1432"/>
    <property type="match status" value="1"/>
</dbReference>
<dbReference type="InterPro" id="IPR003695">
    <property type="entry name" value="Ppx_GppA_N"/>
</dbReference>
<evidence type="ECO:0000259" key="2">
    <source>
        <dbReference type="Pfam" id="PF02541"/>
    </source>
</evidence>